<evidence type="ECO:0000259" key="1">
    <source>
        <dbReference type="Pfam" id="PF01636"/>
    </source>
</evidence>
<dbReference type="FunCoup" id="A0A2T3ASJ7">
    <property type="interactions" value="20"/>
</dbReference>
<proteinExistence type="predicted"/>
<dbReference type="Gene3D" id="3.90.1200.10">
    <property type="match status" value="1"/>
</dbReference>
<feature type="domain" description="Aminoglycoside phosphotransferase" evidence="1">
    <location>
        <begin position="112"/>
        <end position="388"/>
    </location>
</feature>
<dbReference type="Pfam" id="PF01636">
    <property type="entry name" value="APH"/>
    <property type="match status" value="1"/>
</dbReference>
<organism evidence="2 3">
    <name type="scientific">Amorphotheca resinae ATCC 22711</name>
    <dbReference type="NCBI Taxonomy" id="857342"/>
    <lineage>
        <taxon>Eukaryota</taxon>
        <taxon>Fungi</taxon>
        <taxon>Dikarya</taxon>
        <taxon>Ascomycota</taxon>
        <taxon>Pezizomycotina</taxon>
        <taxon>Leotiomycetes</taxon>
        <taxon>Helotiales</taxon>
        <taxon>Amorphothecaceae</taxon>
        <taxon>Amorphotheca</taxon>
    </lineage>
</organism>
<dbReference type="OrthoDB" id="2831558at2759"/>
<dbReference type="GO" id="GO:0005739">
    <property type="term" value="C:mitochondrion"/>
    <property type="evidence" value="ECO:0007669"/>
    <property type="project" value="TreeGrafter"/>
</dbReference>
<dbReference type="InterPro" id="IPR011009">
    <property type="entry name" value="Kinase-like_dom_sf"/>
</dbReference>
<dbReference type="Proteomes" id="UP000241818">
    <property type="component" value="Unassembled WGS sequence"/>
</dbReference>
<dbReference type="InterPro" id="IPR051035">
    <property type="entry name" value="Mito_inheritance_9"/>
</dbReference>
<protein>
    <recommendedName>
        <fullName evidence="1">Aminoglycoside phosphotransferase domain-containing protein</fullName>
    </recommendedName>
</protein>
<dbReference type="InParanoid" id="A0A2T3ASJ7"/>
<dbReference type="RefSeq" id="XP_024717647.1">
    <property type="nucleotide sequence ID" value="XM_024869395.1"/>
</dbReference>
<dbReference type="PANTHER" id="PTHR36091">
    <property type="entry name" value="ALTERED INHERITANCE OF MITOCHONDRIA PROTEIN 9, MITOCHONDRIAL"/>
    <property type="match status" value="1"/>
</dbReference>
<name>A0A2T3ASJ7_AMORE</name>
<keyword evidence="3" id="KW-1185">Reference proteome</keyword>
<dbReference type="EMBL" id="KZ679016">
    <property type="protein sequence ID" value="PSS10468.1"/>
    <property type="molecule type" value="Genomic_DNA"/>
</dbReference>
<evidence type="ECO:0000313" key="2">
    <source>
        <dbReference type="EMBL" id="PSS10468.1"/>
    </source>
</evidence>
<dbReference type="GeneID" id="36577476"/>
<evidence type="ECO:0000313" key="3">
    <source>
        <dbReference type="Proteomes" id="UP000241818"/>
    </source>
</evidence>
<gene>
    <name evidence="2" type="ORF">M430DRAFT_68958</name>
</gene>
<dbReference type="SUPFAM" id="SSF56112">
    <property type="entry name" value="Protein kinase-like (PK-like)"/>
    <property type="match status" value="1"/>
</dbReference>
<dbReference type="PANTHER" id="PTHR36091:SF2">
    <property type="entry name" value="AMINOGLYCOSIDE PHOSPHOTRANSFERASE DOMAIN-CONTAINING PROTEIN"/>
    <property type="match status" value="1"/>
</dbReference>
<sequence length="577" mass="65191">MRFYASTQLRAGLILRATQRTVILRNPQEGSRTMCGIGLSPVLRKETEDGSAEAVISEEELYQYTRYRWLSDESEKLAARYRRFNLEALLDVAVKTAGPGAKSCIKVLKCLEGQYNKAFLMTMDNGVEVLAKIPNPNAGSAFYTTASEVATRSFLQEVLNFPVPRIHTYSLNPLNPVGVEYIIEEKAAGKPLGNLWRHWPRESQLGLVDQLVDLEAKLASVLFRKHGCIYYKADLETKGIPTQSLEASISSGSSSKELDASILEKYALGPLTQAVLWEGGRATMALDRGPWANAVDYLMAMGKNEIQWTETFAEPQMNYCRPVDTPELPDEYISLLKRYLTLIPYLLPTIPGELHSKTLCHRDLHLDNIFVDPDTKKINYIIDWQSTAVTEIFFQHKVPPLLPPPSGYEETLEPLSEGSESVNRSGNSGDILNHYQNLTRIKNPLRWAAINCSHSSTLTQPDSLVSGTWSRNDVFSFRHALITIAAHWKEISPNSSSCPISFTKHELELHNEEMELLEELGTVLHLLQDQNLISVGGRVLREDYERAQAVNKRVKEMLMDMVEDEKQKALYEKIWPY</sequence>
<accession>A0A2T3ASJ7</accession>
<dbReference type="InterPro" id="IPR002575">
    <property type="entry name" value="Aminoglycoside_PTrfase"/>
</dbReference>
<dbReference type="AlphaFoldDB" id="A0A2T3ASJ7"/>
<reference evidence="2 3" key="1">
    <citation type="journal article" date="2018" name="New Phytol.">
        <title>Comparative genomics and transcriptomics depict ericoid mycorrhizal fungi as versatile saprotrophs and plant mutualists.</title>
        <authorList>
            <person name="Martino E."/>
            <person name="Morin E."/>
            <person name="Grelet G.A."/>
            <person name="Kuo A."/>
            <person name="Kohler A."/>
            <person name="Daghino S."/>
            <person name="Barry K.W."/>
            <person name="Cichocki N."/>
            <person name="Clum A."/>
            <person name="Dockter R.B."/>
            <person name="Hainaut M."/>
            <person name="Kuo R.C."/>
            <person name="LaButti K."/>
            <person name="Lindahl B.D."/>
            <person name="Lindquist E.A."/>
            <person name="Lipzen A."/>
            <person name="Khouja H.R."/>
            <person name="Magnuson J."/>
            <person name="Murat C."/>
            <person name="Ohm R.A."/>
            <person name="Singer S.W."/>
            <person name="Spatafora J.W."/>
            <person name="Wang M."/>
            <person name="Veneault-Fourrey C."/>
            <person name="Henrissat B."/>
            <person name="Grigoriev I.V."/>
            <person name="Martin F.M."/>
            <person name="Perotto S."/>
        </authorList>
    </citation>
    <scope>NUCLEOTIDE SEQUENCE [LARGE SCALE GENOMIC DNA]</scope>
    <source>
        <strain evidence="2 3">ATCC 22711</strain>
    </source>
</reference>